<protein>
    <recommendedName>
        <fullName evidence="1">Contractile injection system tube protein N-terminal domain-containing protein</fullName>
    </recommendedName>
</protein>
<dbReference type="InterPro" id="IPR045361">
    <property type="entry name" value="CIS_tube_prot_N"/>
</dbReference>
<organism evidence="2">
    <name type="scientific">Myoviridae sp. ctZgq1</name>
    <dbReference type="NCBI Taxonomy" id="2826666"/>
    <lineage>
        <taxon>Viruses</taxon>
        <taxon>Duplodnaviria</taxon>
        <taxon>Heunggongvirae</taxon>
        <taxon>Uroviricota</taxon>
        <taxon>Caudoviricetes</taxon>
    </lineage>
</organism>
<dbReference type="EMBL" id="BK014762">
    <property type="protein sequence ID" value="DAD74574.1"/>
    <property type="molecule type" value="Genomic_DNA"/>
</dbReference>
<name>A0A8S5LX22_9CAUD</name>
<evidence type="ECO:0000313" key="2">
    <source>
        <dbReference type="EMBL" id="DAD74574.1"/>
    </source>
</evidence>
<evidence type="ECO:0000259" key="1">
    <source>
        <dbReference type="Pfam" id="PF19266"/>
    </source>
</evidence>
<sequence length="192" mass="21599">MFNFLSSVQSAMVNVGNVKSSVRSLKNQLGILNFKNVLNGVFLHPKGTGALIKGSLTNLETSTTMYFQFNPEEVKYSRSAEYSSIKAPGMQYPTFYFVNGGEKTFSLELFMYDNPSTGKIKSYEKFFETLLPAENNTNAFKKPSEALYVLGSDAFKVVLNSYEVKHEMWDKYMNPTQSRFTLSFTKVGGVSI</sequence>
<dbReference type="Pfam" id="PF19266">
    <property type="entry name" value="CIS_tube"/>
    <property type="match status" value="1"/>
</dbReference>
<reference evidence="2" key="1">
    <citation type="journal article" date="2021" name="Proc. Natl. Acad. Sci. U.S.A.">
        <title>A Catalog of Tens of Thousands of Viruses from Human Metagenomes Reveals Hidden Associations with Chronic Diseases.</title>
        <authorList>
            <person name="Tisza M.J."/>
            <person name="Buck C.B."/>
        </authorList>
    </citation>
    <scope>NUCLEOTIDE SEQUENCE</scope>
    <source>
        <strain evidence="2">CtZgq1</strain>
    </source>
</reference>
<proteinExistence type="predicted"/>
<accession>A0A8S5LX22</accession>
<feature type="domain" description="Contractile injection system tube protein N-terminal" evidence="1">
    <location>
        <begin position="61"/>
        <end position="186"/>
    </location>
</feature>